<sequence length="112" mass="13007">MIVVYLCRTIKRRKALWMPAKMETSQNKAIRYIIVALVLLRVVFVITNIPPVNITLYCNQTFNFIMYVGNGKSFRRELLYILTCQPPESESTELMQTTKTTLSVNTQRNSVK</sequence>
<dbReference type="Gene3D" id="1.20.1070.10">
    <property type="entry name" value="Rhodopsin 7-helix transmembrane proteins"/>
    <property type="match status" value="1"/>
</dbReference>
<gene>
    <name evidence="2" type="ORF">MAR_011806</name>
</gene>
<dbReference type="SUPFAM" id="SSF81321">
    <property type="entry name" value="Family A G protein-coupled receptor-like"/>
    <property type="match status" value="1"/>
</dbReference>
<evidence type="ECO:0000256" key="1">
    <source>
        <dbReference type="SAM" id="Phobius"/>
    </source>
</evidence>
<feature type="transmembrane region" description="Helical" evidence="1">
    <location>
        <begin position="29"/>
        <end position="49"/>
    </location>
</feature>
<reference evidence="2" key="1">
    <citation type="submission" date="2022-11" db="EMBL/GenBank/DDBJ databases">
        <title>Centuries of genome instability and evolution in soft-shell clam transmissible cancer (bioRxiv).</title>
        <authorList>
            <person name="Hart S.F.M."/>
            <person name="Yonemitsu M.A."/>
            <person name="Giersch R.M."/>
            <person name="Beal B.F."/>
            <person name="Arriagada G."/>
            <person name="Davis B.W."/>
            <person name="Ostrander E.A."/>
            <person name="Goff S.P."/>
            <person name="Metzger M.J."/>
        </authorList>
    </citation>
    <scope>NUCLEOTIDE SEQUENCE</scope>
    <source>
        <strain evidence="2">MELC-2E11</strain>
        <tissue evidence="2">Siphon/mantle</tissue>
    </source>
</reference>
<organism evidence="2 3">
    <name type="scientific">Mya arenaria</name>
    <name type="common">Soft-shell clam</name>
    <dbReference type="NCBI Taxonomy" id="6604"/>
    <lineage>
        <taxon>Eukaryota</taxon>
        <taxon>Metazoa</taxon>
        <taxon>Spiralia</taxon>
        <taxon>Lophotrochozoa</taxon>
        <taxon>Mollusca</taxon>
        <taxon>Bivalvia</taxon>
        <taxon>Autobranchia</taxon>
        <taxon>Heteroconchia</taxon>
        <taxon>Euheterodonta</taxon>
        <taxon>Imparidentia</taxon>
        <taxon>Neoheterodontei</taxon>
        <taxon>Myida</taxon>
        <taxon>Myoidea</taxon>
        <taxon>Myidae</taxon>
        <taxon>Mya</taxon>
    </lineage>
</organism>
<evidence type="ECO:0008006" key="4">
    <source>
        <dbReference type="Google" id="ProtNLM"/>
    </source>
</evidence>
<dbReference type="EMBL" id="CP111025">
    <property type="protein sequence ID" value="WAR26102.1"/>
    <property type="molecule type" value="Genomic_DNA"/>
</dbReference>
<name>A0ABY7FWT3_MYAAR</name>
<accession>A0ABY7FWT3</accession>
<keyword evidence="3" id="KW-1185">Reference proteome</keyword>
<keyword evidence="1" id="KW-1133">Transmembrane helix</keyword>
<evidence type="ECO:0000313" key="3">
    <source>
        <dbReference type="Proteomes" id="UP001164746"/>
    </source>
</evidence>
<evidence type="ECO:0000313" key="2">
    <source>
        <dbReference type="EMBL" id="WAR26102.1"/>
    </source>
</evidence>
<keyword evidence="1" id="KW-0472">Membrane</keyword>
<dbReference type="Proteomes" id="UP001164746">
    <property type="component" value="Chromosome 14"/>
</dbReference>
<protein>
    <recommendedName>
        <fullName evidence="4">G-protein coupled receptors family 1 profile domain-containing protein</fullName>
    </recommendedName>
</protein>
<keyword evidence="1" id="KW-0812">Transmembrane</keyword>
<proteinExistence type="predicted"/>